<name>A0A0E9XQA7_ANGAN</name>
<evidence type="ECO:0000256" key="1">
    <source>
        <dbReference type="SAM" id="Phobius"/>
    </source>
</evidence>
<accession>A0A0E9XQA7</accession>
<sequence length="70" mass="8105">MLQKMVNNQKCSNKFHNLYIKRRDTDLFLFLLLIFSSASTLQCPMMLAVALVAFSLLHHNNNINDELMCS</sequence>
<keyword evidence="1" id="KW-1133">Transmembrane helix</keyword>
<reference evidence="2" key="2">
    <citation type="journal article" date="2015" name="Fish Shellfish Immunol.">
        <title>Early steps in the European eel (Anguilla anguilla)-Vibrio vulnificus interaction in the gills: Role of the RtxA13 toxin.</title>
        <authorList>
            <person name="Callol A."/>
            <person name="Pajuelo D."/>
            <person name="Ebbesson L."/>
            <person name="Teles M."/>
            <person name="MacKenzie S."/>
            <person name="Amaro C."/>
        </authorList>
    </citation>
    <scope>NUCLEOTIDE SEQUENCE</scope>
</reference>
<feature type="transmembrane region" description="Helical" evidence="1">
    <location>
        <begin position="27"/>
        <end position="57"/>
    </location>
</feature>
<evidence type="ECO:0000313" key="2">
    <source>
        <dbReference type="EMBL" id="JAI04805.1"/>
    </source>
</evidence>
<organism evidence="2">
    <name type="scientific">Anguilla anguilla</name>
    <name type="common">European freshwater eel</name>
    <name type="synonym">Muraena anguilla</name>
    <dbReference type="NCBI Taxonomy" id="7936"/>
    <lineage>
        <taxon>Eukaryota</taxon>
        <taxon>Metazoa</taxon>
        <taxon>Chordata</taxon>
        <taxon>Craniata</taxon>
        <taxon>Vertebrata</taxon>
        <taxon>Euteleostomi</taxon>
        <taxon>Actinopterygii</taxon>
        <taxon>Neopterygii</taxon>
        <taxon>Teleostei</taxon>
        <taxon>Anguilliformes</taxon>
        <taxon>Anguillidae</taxon>
        <taxon>Anguilla</taxon>
    </lineage>
</organism>
<keyword evidence="1" id="KW-0812">Transmembrane</keyword>
<proteinExistence type="predicted"/>
<dbReference type="EMBL" id="GBXM01003773">
    <property type="protein sequence ID" value="JAI04805.1"/>
    <property type="molecule type" value="Transcribed_RNA"/>
</dbReference>
<keyword evidence="1" id="KW-0472">Membrane</keyword>
<protein>
    <submittedName>
        <fullName evidence="2">Uncharacterized protein</fullName>
    </submittedName>
</protein>
<reference evidence="2" key="1">
    <citation type="submission" date="2014-11" db="EMBL/GenBank/DDBJ databases">
        <authorList>
            <person name="Amaro Gonzalez C."/>
        </authorList>
    </citation>
    <scope>NUCLEOTIDE SEQUENCE</scope>
</reference>
<dbReference type="AlphaFoldDB" id="A0A0E9XQA7"/>